<gene>
    <name evidence="2" type="ORF">BG04_2106</name>
</gene>
<name>A0A0B6AKG8_PRIM2</name>
<dbReference type="HOGENOM" id="CLU_132586_2_1_9"/>
<sequence>MNVQEIQTILEKQVTLHKSLSVIVKEKTNFIIKQDVKALTASLQKEQSHIAAISALETKRIEAMEKSGHAARSIEEIAGSFSEYSILIPFQKQLIDIIQDIKYANDLNNQLLTQSLQLIHTELDLLVPSKREDSFNYTKTNNRSFQSNSIFNSKA</sequence>
<accession>A0A0B6AKG8</accession>
<protein>
    <submittedName>
        <fullName evidence="2">FlgN family protein</fullName>
    </submittedName>
</protein>
<reference evidence="2 3" key="1">
    <citation type="journal article" date="2015" name="Genome Announc.">
        <title>Complete genome sequences for 35 biothreat assay-relevant bacillus species.</title>
        <authorList>
            <person name="Johnson S.L."/>
            <person name="Daligault H.E."/>
            <person name="Davenport K.W."/>
            <person name="Jaissle J."/>
            <person name="Frey K.G."/>
            <person name="Ladner J.T."/>
            <person name="Broomall S.M."/>
            <person name="Bishop-Lilly K.A."/>
            <person name="Bruce D.C."/>
            <person name="Gibbons H.S."/>
            <person name="Coyne S.R."/>
            <person name="Lo C.C."/>
            <person name="Meincke L."/>
            <person name="Munk A.C."/>
            <person name="Koroleva G.I."/>
            <person name="Rosenzweig C.N."/>
            <person name="Palacios G.F."/>
            <person name="Redden C.L."/>
            <person name="Minogue T.D."/>
            <person name="Chain P.S."/>
        </authorList>
    </citation>
    <scope>NUCLEOTIDE SEQUENCE [LARGE SCALE GENOMIC DNA]</scope>
    <source>
        <strain evidence="3">ATCC 14581 / DSM 32 / JCM 2506 / NBRC 15308 / NCIMB 9376 / NCTC 10342 / NRRL B-14308 / VKM B-512</strain>
    </source>
</reference>
<dbReference type="SUPFAM" id="SSF140566">
    <property type="entry name" value="FlgN-like"/>
    <property type="match status" value="1"/>
</dbReference>
<dbReference type="KEGG" id="bmeg:BG04_2106"/>
<dbReference type="AlphaFoldDB" id="A0A0B6AKG8"/>
<dbReference type="Pfam" id="PF05130">
    <property type="entry name" value="FlgN"/>
    <property type="match status" value="1"/>
</dbReference>
<evidence type="ECO:0000256" key="1">
    <source>
        <dbReference type="ARBA" id="ARBA00022795"/>
    </source>
</evidence>
<dbReference type="Proteomes" id="UP000031829">
    <property type="component" value="Chromosome"/>
</dbReference>
<proteinExistence type="predicted"/>
<organism evidence="2 3">
    <name type="scientific">Priestia megaterium (strain ATCC 14581 / DSM 32 / CCUG 1817 / JCM 2506 / NBRC 15308 / NCIMB 9376 / NCTC 10342 / NRRL B-14308 / VKM B-512 / Ford 19)</name>
    <name type="common">Bacillus megaterium</name>
    <dbReference type="NCBI Taxonomy" id="1348623"/>
    <lineage>
        <taxon>Bacteria</taxon>
        <taxon>Bacillati</taxon>
        <taxon>Bacillota</taxon>
        <taxon>Bacilli</taxon>
        <taxon>Bacillales</taxon>
        <taxon>Bacillaceae</taxon>
        <taxon>Priestia</taxon>
    </lineage>
</organism>
<evidence type="ECO:0000313" key="2">
    <source>
        <dbReference type="EMBL" id="AJI25380.1"/>
    </source>
</evidence>
<dbReference type="InterPro" id="IPR036679">
    <property type="entry name" value="FlgN-like_sf"/>
</dbReference>
<dbReference type="EMBL" id="CP009920">
    <property type="protein sequence ID" value="AJI25380.1"/>
    <property type="molecule type" value="Genomic_DNA"/>
</dbReference>
<dbReference type="Gene3D" id="1.20.58.300">
    <property type="entry name" value="FlgN-like"/>
    <property type="match status" value="1"/>
</dbReference>
<evidence type="ECO:0000313" key="3">
    <source>
        <dbReference type="Proteomes" id="UP000031829"/>
    </source>
</evidence>
<dbReference type="GO" id="GO:0044780">
    <property type="term" value="P:bacterial-type flagellum assembly"/>
    <property type="evidence" value="ECO:0007669"/>
    <property type="project" value="InterPro"/>
</dbReference>
<dbReference type="InterPro" id="IPR007809">
    <property type="entry name" value="FlgN-like"/>
</dbReference>
<keyword evidence="1" id="KW-1005">Bacterial flagellum biogenesis</keyword>